<dbReference type="InterPro" id="IPR013319">
    <property type="entry name" value="GH11/12"/>
</dbReference>
<name>A0A4U0U0X7_9PEZI</name>
<dbReference type="GO" id="GO:0000272">
    <property type="term" value="P:polysaccharide catabolic process"/>
    <property type="evidence" value="ECO:0007669"/>
    <property type="project" value="UniProtKB-KW"/>
</dbReference>
<gene>
    <name evidence="5" type="ORF">B0A50_03811</name>
</gene>
<keyword evidence="2" id="KW-0326">Glycosidase</keyword>
<organism evidence="5 6">
    <name type="scientific">Salinomyces thailandicus</name>
    <dbReference type="NCBI Taxonomy" id="706561"/>
    <lineage>
        <taxon>Eukaryota</taxon>
        <taxon>Fungi</taxon>
        <taxon>Dikarya</taxon>
        <taxon>Ascomycota</taxon>
        <taxon>Pezizomycotina</taxon>
        <taxon>Dothideomycetes</taxon>
        <taxon>Dothideomycetidae</taxon>
        <taxon>Mycosphaerellales</taxon>
        <taxon>Teratosphaeriaceae</taxon>
        <taxon>Salinomyces</taxon>
    </lineage>
</organism>
<keyword evidence="2" id="KW-0624">Polysaccharide degradation</keyword>
<evidence type="ECO:0000256" key="4">
    <source>
        <dbReference type="SAM" id="SignalP"/>
    </source>
</evidence>
<dbReference type="Proteomes" id="UP000308549">
    <property type="component" value="Unassembled WGS sequence"/>
</dbReference>
<keyword evidence="2" id="KW-0378">Hydrolase</keyword>
<evidence type="ECO:0000256" key="1">
    <source>
        <dbReference type="ARBA" id="ARBA00005519"/>
    </source>
</evidence>
<sequence length="395" mass="39433">MKATTALLSDSLLALAATAPTPTQNKRSATSDCAQYGETTVGSYTIYNDLWGQDNGSGSQCVTVTGLNDSSLQWSTTWSWSNNPNDVKSYSNAVASFDSTALSGITSMQSTWDWSYTGDDLVADVAYDMFTSSTASATEEFEIMVWLAALGSAGPISATYSASGDAESIATPTVAGYSWSLYKGSNGAQTVYSFVPSQNVSSFSGDVYDFFTYLIDSQSFDSSQFLVSVGAGTEAFTGQSAEFTVSGYSIDIATGSSGTSSEAASSASNSAAVSTSSVVASSSAAVAASSAAPTSASSAAPSSTDAAVGTGSPASSGIAQPAGVALTSGVAQASGVTQPSGVAGPSGTAPPSGVARPSGFAQPSGGHHPPPGAAKPTGFPSAGKKPGCDVEYVYI</sequence>
<feature type="region of interest" description="Disordered" evidence="3">
    <location>
        <begin position="335"/>
        <end position="386"/>
    </location>
</feature>
<comment type="similarity">
    <text evidence="1 2">Belongs to the glycosyl hydrolase 12 (cellulase H) family.</text>
</comment>
<keyword evidence="2" id="KW-0119">Carbohydrate metabolism</keyword>
<comment type="caution">
    <text evidence="5">The sequence shown here is derived from an EMBL/GenBank/DDBJ whole genome shotgun (WGS) entry which is preliminary data.</text>
</comment>
<evidence type="ECO:0000256" key="3">
    <source>
        <dbReference type="SAM" id="MobiDB-lite"/>
    </source>
</evidence>
<dbReference type="Pfam" id="PF01670">
    <property type="entry name" value="Glyco_hydro_12"/>
    <property type="match status" value="1"/>
</dbReference>
<feature type="signal peptide" evidence="4">
    <location>
        <begin position="1"/>
        <end position="18"/>
    </location>
</feature>
<dbReference type="Gene3D" id="2.60.120.180">
    <property type="match status" value="1"/>
</dbReference>
<dbReference type="InterPro" id="IPR013320">
    <property type="entry name" value="ConA-like_dom_sf"/>
</dbReference>
<evidence type="ECO:0000256" key="2">
    <source>
        <dbReference type="RuleBase" id="RU361163"/>
    </source>
</evidence>
<evidence type="ECO:0000313" key="6">
    <source>
        <dbReference type="Proteomes" id="UP000308549"/>
    </source>
</evidence>
<dbReference type="SUPFAM" id="SSF49899">
    <property type="entry name" value="Concanavalin A-like lectins/glucanases"/>
    <property type="match status" value="1"/>
</dbReference>
<evidence type="ECO:0000313" key="5">
    <source>
        <dbReference type="EMBL" id="TKA28344.1"/>
    </source>
</evidence>
<protein>
    <submittedName>
        <fullName evidence="5">Uncharacterized protein</fullName>
    </submittedName>
</protein>
<dbReference type="AlphaFoldDB" id="A0A4U0U0X7"/>
<dbReference type="OrthoDB" id="95118at2759"/>
<reference evidence="5 6" key="1">
    <citation type="submission" date="2017-03" db="EMBL/GenBank/DDBJ databases">
        <title>Genomes of endolithic fungi from Antarctica.</title>
        <authorList>
            <person name="Coleine C."/>
            <person name="Masonjones S."/>
            <person name="Stajich J.E."/>
        </authorList>
    </citation>
    <scope>NUCLEOTIDE SEQUENCE [LARGE SCALE GENOMIC DNA]</scope>
    <source>
        <strain evidence="5 6">CCFEE 6315</strain>
    </source>
</reference>
<dbReference type="PANTHER" id="PTHR34002">
    <property type="entry name" value="BLR1656 PROTEIN"/>
    <property type="match status" value="1"/>
</dbReference>
<keyword evidence="6" id="KW-1185">Reference proteome</keyword>
<feature type="chain" id="PRO_5020268070" evidence="4">
    <location>
        <begin position="19"/>
        <end position="395"/>
    </location>
</feature>
<dbReference type="InterPro" id="IPR002594">
    <property type="entry name" value="GH12"/>
</dbReference>
<accession>A0A4U0U0X7</accession>
<proteinExistence type="inferred from homology"/>
<dbReference type="PANTHER" id="PTHR34002:SF9">
    <property type="entry name" value="XYLOGLUCAN-SPECIFIC ENDO-BETA-1,4-GLUCANASE A"/>
    <property type="match status" value="1"/>
</dbReference>
<keyword evidence="4" id="KW-0732">Signal</keyword>
<feature type="region of interest" description="Disordered" evidence="3">
    <location>
        <begin position="291"/>
        <end position="315"/>
    </location>
</feature>
<feature type="compositionally biased region" description="Low complexity" evidence="3">
    <location>
        <begin position="291"/>
        <end position="308"/>
    </location>
</feature>
<dbReference type="GO" id="GO:0008810">
    <property type="term" value="F:cellulase activity"/>
    <property type="evidence" value="ECO:0007669"/>
    <property type="project" value="InterPro"/>
</dbReference>
<dbReference type="EMBL" id="NAJL01000018">
    <property type="protein sequence ID" value="TKA28344.1"/>
    <property type="molecule type" value="Genomic_DNA"/>
</dbReference>